<feature type="region of interest" description="Disordered" evidence="13">
    <location>
        <begin position="1"/>
        <end position="56"/>
    </location>
</feature>
<evidence type="ECO:0000256" key="4">
    <source>
        <dbReference type="ARBA" id="ARBA00022806"/>
    </source>
</evidence>
<evidence type="ECO:0000313" key="15">
    <source>
        <dbReference type="EMBL" id="CAH2354606.1"/>
    </source>
</evidence>
<evidence type="ECO:0000313" key="16">
    <source>
        <dbReference type="Proteomes" id="UP000837801"/>
    </source>
</evidence>
<dbReference type="InterPro" id="IPR010285">
    <property type="entry name" value="DNA_helicase_pif1-like_DEAD"/>
</dbReference>
<dbReference type="AlphaFoldDB" id="A0A9P0QU44"/>
<evidence type="ECO:0000256" key="5">
    <source>
        <dbReference type="ARBA" id="ARBA00022840"/>
    </source>
</evidence>
<keyword evidence="11 12" id="KW-0539">Nucleus</keyword>
<reference evidence="15" key="1">
    <citation type="submission" date="2022-03" db="EMBL/GenBank/DDBJ databases">
        <authorList>
            <person name="Legras J.-L."/>
            <person name="Devillers H."/>
            <person name="Grondin C."/>
        </authorList>
    </citation>
    <scope>NUCLEOTIDE SEQUENCE</scope>
    <source>
        <strain evidence="15">CLIB 1423</strain>
    </source>
</reference>
<comment type="subcellular location">
    <subcellularLocation>
        <location evidence="12">Nucleus</location>
    </subcellularLocation>
    <subcellularLocation>
        <location evidence="12">Mitochondrion</location>
    </subcellularLocation>
</comment>
<dbReference type="EMBL" id="CAKXYY010000017">
    <property type="protein sequence ID" value="CAH2354606.1"/>
    <property type="molecule type" value="Genomic_DNA"/>
</dbReference>
<evidence type="ECO:0000256" key="7">
    <source>
        <dbReference type="ARBA" id="ARBA00023128"/>
    </source>
</evidence>
<evidence type="ECO:0000256" key="12">
    <source>
        <dbReference type="HAMAP-Rule" id="MF_03176"/>
    </source>
</evidence>
<comment type="caution">
    <text evidence="15">The sequence shown here is derived from an EMBL/GenBank/DDBJ whole genome shotgun (WGS) entry which is preliminary data.</text>
</comment>
<dbReference type="EC" id="5.6.2.3" evidence="12"/>
<sequence length="714" mass="79633">MNVSKSYRVKPSDKKQAQISSFFQQKPSTSVKSSGLKTTPEKVLASRSSSFLSRTNSTLNSTKDAFEEVPSSDISFDSPEINNFKNSNLARSLSTIKDGKTSDLNVIDLTQDEENIPEPRSSPLAKTAPRRTTNIMPGNKVNSVLVKAEGGTAGTAGTGGTGVSMKRSHSALLDHLNGIPRKVPRQISRVSTSSFNSNSSSFLDFSNSPIKLSDEQKQVITFIVQDGLNVFYTGSAGTGKSVVLRELVTRLNSKFYSSNVGVTASTGLAACNIGGQTIHRFLGIGFGEGSVDSIVASIKKKPAVLKRWKTLKVLIIDEISMIQGRLFEKLNNIGKVLRNSPNLPFGGIQIVCTGDFFQLPPVVKGGPSEFCFEMDSWKETIQKTILLSEIFRQKGDTELIDMLNSLRFGDLNDQMIAKFSKLTRKIKYEDGLEPTELFPLREDVKRANDYRLQQLPSNPIKYLAMDTSKDPFHQKMLENLMCERELTLKVGAQVMYLKNLDDDIVNGSIGTVLYFLTTPLWDKVSAIYGDDSIGLDEQVNNEIRLISSKVESPSTTWDNPEDVALYEKIPLDRRSRFQQLVAFAINEKQMNLYPVIRFNIPRKEPKVILVQREEFRIDSARVSGVGGGEDNRLCRVQLPLLLSWALSIHKAQGQTISRLRIDLKKVFEKGQVYVALSRATSKESLEIVNFDPRKIQVADKVKQFYDKLDKGYFK</sequence>
<feature type="DNA-binding region" evidence="12">
    <location>
        <begin position="671"/>
        <end position="690"/>
    </location>
</feature>
<organism evidence="15 16">
    <name type="scientific">[Candida] railenensis</name>
    <dbReference type="NCBI Taxonomy" id="45579"/>
    <lineage>
        <taxon>Eukaryota</taxon>
        <taxon>Fungi</taxon>
        <taxon>Dikarya</taxon>
        <taxon>Ascomycota</taxon>
        <taxon>Saccharomycotina</taxon>
        <taxon>Pichiomycetes</taxon>
        <taxon>Debaryomycetaceae</taxon>
        <taxon>Kurtzmaniella</taxon>
    </lineage>
</organism>
<dbReference type="Gene3D" id="3.40.50.300">
    <property type="entry name" value="P-loop containing nucleotide triphosphate hydrolases"/>
    <property type="match status" value="1"/>
</dbReference>
<dbReference type="Pfam" id="PF21530">
    <property type="entry name" value="Pif1_2B_dom"/>
    <property type="match status" value="1"/>
</dbReference>
<dbReference type="CDD" id="cd18037">
    <property type="entry name" value="DEXSc_Pif1_like"/>
    <property type="match status" value="1"/>
</dbReference>
<evidence type="ECO:0000256" key="11">
    <source>
        <dbReference type="ARBA" id="ARBA00023242"/>
    </source>
</evidence>
<evidence type="ECO:0000256" key="2">
    <source>
        <dbReference type="ARBA" id="ARBA00022763"/>
    </source>
</evidence>
<keyword evidence="10 12" id="KW-0413">Isomerase</keyword>
<dbReference type="GO" id="GO:0016787">
    <property type="term" value="F:hydrolase activity"/>
    <property type="evidence" value="ECO:0007669"/>
    <property type="project" value="UniProtKB-KW"/>
</dbReference>
<dbReference type="CDD" id="cd18809">
    <property type="entry name" value="SF1_C_RecD"/>
    <property type="match status" value="1"/>
</dbReference>
<dbReference type="InterPro" id="IPR051055">
    <property type="entry name" value="PIF1_helicase"/>
</dbReference>
<dbReference type="PANTHER" id="PTHR47642:SF5">
    <property type="entry name" value="ATP-DEPENDENT DNA HELICASE"/>
    <property type="match status" value="1"/>
</dbReference>
<dbReference type="SUPFAM" id="SSF52540">
    <property type="entry name" value="P-loop containing nucleoside triphosphate hydrolases"/>
    <property type="match status" value="2"/>
</dbReference>
<evidence type="ECO:0000256" key="9">
    <source>
        <dbReference type="ARBA" id="ARBA00023204"/>
    </source>
</evidence>
<dbReference type="InterPro" id="IPR049163">
    <property type="entry name" value="Pif1-like_2B_dom"/>
</dbReference>
<dbReference type="SMART" id="SM00382">
    <property type="entry name" value="AAA"/>
    <property type="match status" value="1"/>
</dbReference>
<dbReference type="GO" id="GO:0006310">
    <property type="term" value="P:DNA recombination"/>
    <property type="evidence" value="ECO:0007669"/>
    <property type="project" value="UniProtKB-UniRule"/>
</dbReference>
<dbReference type="GO" id="GO:0006281">
    <property type="term" value="P:DNA repair"/>
    <property type="evidence" value="ECO:0007669"/>
    <property type="project" value="UniProtKB-UniRule"/>
</dbReference>
<dbReference type="GO" id="GO:0003677">
    <property type="term" value="F:DNA binding"/>
    <property type="evidence" value="ECO:0007669"/>
    <property type="project" value="UniProtKB-KW"/>
</dbReference>
<dbReference type="HAMAP" id="MF_03176">
    <property type="entry name" value="PIF1"/>
    <property type="match status" value="1"/>
</dbReference>
<keyword evidence="2 12" id="KW-0227">DNA damage</keyword>
<keyword evidence="1 12" id="KW-0547">Nucleotide-binding</keyword>
<keyword evidence="9 12" id="KW-0234">DNA repair</keyword>
<evidence type="ECO:0000256" key="6">
    <source>
        <dbReference type="ARBA" id="ARBA00023125"/>
    </source>
</evidence>
<keyword evidence="3 12" id="KW-0378">Hydrolase</keyword>
<evidence type="ECO:0000259" key="14">
    <source>
        <dbReference type="SMART" id="SM00382"/>
    </source>
</evidence>
<feature type="compositionally biased region" description="Polar residues" evidence="13">
    <location>
        <begin position="17"/>
        <end position="37"/>
    </location>
</feature>
<keyword evidence="6 12" id="KW-0238">DNA-binding</keyword>
<keyword evidence="4 12" id="KW-0347">Helicase</keyword>
<accession>A0A9P0QU44</accession>
<comment type="cofactor">
    <cofactor evidence="12">
        <name>Mg(2+)</name>
        <dbReference type="ChEBI" id="CHEBI:18420"/>
    </cofactor>
</comment>
<comment type="subunit">
    <text evidence="12">Monomer.</text>
</comment>
<feature type="region of interest" description="Disordered" evidence="13">
    <location>
        <begin position="114"/>
        <end position="137"/>
    </location>
</feature>
<dbReference type="GO" id="GO:0043139">
    <property type="term" value="F:5'-3' DNA helicase activity"/>
    <property type="evidence" value="ECO:0007669"/>
    <property type="project" value="UniProtKB-UniRule"/>
</dbReference>
<evidence type="ECO:0000256" key="3">
    <source>
        <dbReference type="ARBA" id="ARBA00022801"/>
    </source>
</evidence>
<keyword evidence="8 12" id="KW-0233">DNA recombination</keyword>
<evidence type="ECO:0000256" key="10">
    <source>
        <dbReference type="ARBA" id="ARBA00023235"/>
    </source>
</evidence>
<comment type="similarity">
    <text evidence="12">Belongs to the helicase family. PIF1 subfamily.</text>
</comment>
<dbReference type="InterPro" id="IPR027417">
    <property type="entry name" value="P-loop_NTPase"/>
</dbReference>
<dbReference type="GO" id="GO:0000723">
    <property type="term" value="P:telomere maintenance"/>
    <property type="evidence" value="ECO:0007669"/>
    <property type="project" value="InterPro"/>
</dbReference>
<proteinExistence type="inferred from homology"/>
<dbReference type="GO" id="GO:0005524">
    <property type="term" value="F:ATP binding"/>
    <property type="evidence" value="ECO:0007669"/>
    <property type="project" value="UniProtKB-UniRule"/>
</dbReference>
<dbReference type="GO" id="GO:0005739">
    <property type="term" value="C:mitochondrion"/>
    <property type="evidence" value="ECO:0007669"/>
    <property type="project" value="UniProtKB-SubCell"/>
</dbReference>
<feature type="binding site" evidence="12">
    <location>
        <begin position="234"/>
        <end position="241"/>
    </location>
    <ligand>
        <name>ATP</name>
        <dbReference type="ChEBI" id="CHEBI:30616"/>
    </ligand>
</feature>
<evidence type="ECO:0000256" key="13">
    <source>
        <dbReference type="SAM" id="MobiDB-lite"/>
    </source>
</evidence>
<comment type="function">
    <text evidence="12">DNA-dependent ATPase and 5'-3' DNA helicase required for the maintenance of both mitochondrial and nuclear genome stability.</text>
</comment>
<gene>
    <name evidence="12" type="primary">PIF1</name>
    <name evidence="15" type="ORF">CLIB1423_17S02916</name>
</gene>
<keyword evidence="7 12" id="KW-0496">Mitochondrion</keyword>
<feature type="compositionally biased region" description="Low complexity" evidence="13">
    <location>
        <begin position="46"/>
        <end position="56"/>
    </location>
</feature>
<keyword evidence="5 12" id="KW-0067">ATP-binding</keyword>
<dbReference type="Pfam" id="PF05970">
    <property type="entry name" value="PIF1"/>
    <property type="match status" value="1"/>
</dbReference>
<name>A0A9P0QU44_9ASCO</name>
<evidence type="ECO:0000256" key="8">
    <source>
        <dbReference type="ARBA" id="ARBA00023172"/>
    </source>
</evidence>
<dbReference type="GO" id="GO:0005634">
    <property type="term" value="C:nucleus"/>
    <property type="evidence" value="ECO:0007669"/>
    <property type="project" value="UniProtKB-SubCell"/>
</dbReference>
<protein>
    <recommendedName>
        <fullName evidence="12">ATP-dependent DNA helicase PIF1</fullName>
        <ecNumber evidence="12">5.6.2.3</ecNumber>
    </recommendedName>
    <alternativeName>
        <fullName evidence="12">DNA 5'-3' helicase PIF1</fullName>
    </alternativeName>
    <alternativeName>
        <fullName evidence="12">DNA repair and recombination helicase PIF1</fullName>
    </alternativeName>
</protein>
<feature type="domain" description="AAA+ ATPase" evidence="14">
    <location>
        <begin position="226"/>
        <end position="401"/>
    </location>
</feature>
<dbReference type="InterPro" id="IPR048293">
    <property type="entry name" value="PIF1_RRM3_pfh1"/>
</dbReference>
<dbReference type="PANTHER" id="PTHR47642">
    <property type="entry name" value="ATP-DEPENDENT DNA HELICASE"/>
    <property type="match status" value="1"/>
</dbReference>
<dbReference type="OrthoDB" id="432234at2759"/>
<evidence type="ECO:0000256" key="1">
    <source>
        <dbReference type="ARBA" id="ARBA00022741"/>
    </source>
</evidence>
<keyword evidence="16" id="KW-1185">Reference proteome</keyword>
<comment type="catalytic activity">
    <reaction evidence="12">
        <text>ATP + H2O = ADP + phosphate + H(+)</text>
        <dbReference type="Rhea" id="RHEA:13065"/>
        <dbReference type="ChEBI" id="CHEBI:15377"/>
        <dbReference type="ChEBI" id="CHEBI:15378"/>
        <dbReference type="ChEBI" id="CHEBI:30616"/>
        <dbReference type="ChEBI" id="CHEBI:43474"/>
        <dbReference type="ChEBI" id="CHEBI:456216"/>
        <dbReference type="EC" id="5.6.2.3"/>
    </reaction>
</comment>
<dbReference type="InterPro" id="IPR003593">
    <property type="entry name" value="AAA+_ATPase"/>
</dbReference>
<dbReference type="Proteomes" id="UP000837801">
    <property type="component" value="Unassembled WGS sequence"/>
</dbReference>